<comment type="function">
    <text evidence="1">Involved in DNA recombination.</text>
</comment>
<evidence type="ECO:0000313" key="6">
    <source>
        <dbReference type="EMBL" id="TCL43458.1"/>
    </source>
</evidence>
<dbReference type="PANTHER" id="PTHR30563:SF0">
    <property type="entry name" value="DNA RECOMBINATION PROTEIN RMUC"/>
    <property type="match status" value="1"/>
</dbReference>
<evidence type="ECO:0000256" key="5">
    <source>
        <dbReference type="SAM" id="Phobius"/>
    </source>
</evidence>
<dbReference type="RefSeq" id="WP_286170781.1">
    <property type="nucleotide sequence ID" value="NZ_SLUK01000005.1"/>
</dbReference>
<keyword evidence="4" id="KW-0233">DNA recombination</keyword>
<evidence type="ECO:0000313" key="7">
    <source>
        <dbReference type="Proteomes" id="UP000294682"/>
    </source>
</evidence>
<reference evidence="6 7" key="1">
    <citation type="submission" date="2019-03" db="EMBL/GenBank/DDBJ databases">
        <title>Genomic Encyclopedia of Type Strains, Phase IV (KMG-IV): sequencing the most valuable type-strain genomes for metagenomic binning, comparative biology and taxonomic classification.</title>
        <authorList>
            <person name="Goeker M."/>
        </authorList>
    </citation>
    <scope>NUCLEOTIDE SEQUENCE [LARGE SCALE GENOMIC DNA]</scope>
    <source>
        <strain evidence="6 7">DSM 100433</strain>
    </source>
</reference>
<proteinExistence type="inferred from homology"/>
<keyword evidence="7" id="KW-1185">Reference proteome</keyword>
<dbReference type="InterPro" id="IPR003798">
    <property type="entry name" value="DNA_recombination_RmuC"/>
</dbReference>
<comment type="caution">
    <text evidence="6">The sequence shown here is derived from an EMBL/GenBank/DDBJ whole genome shotgun (WGS) entry which is preliminary data.</text>
</comment>
<accession>A0A9X8Y886</accession>
<keyword evidence="5" id="KW-0472">Membrane</keyword>
<dbReference type="GO" id="GO:0006310">
    <property type="term" value="P:DNA recombination"/>
    <property type="evidence" value="ECO:0007669"/>
    <property type="project" value="UniProtKB-KW"/>
</dbReference>
<keyword evidence="5" id="KW-0812">Transmembrane</keyword>
<evidence type="ECO:0000256" key="1">
    <source>
        <dbReference type="ARBA" id="ARBA00003416"/>
    </source>
</evidence>
<comment type="similarity">
    <text evidence="2">Belongs to the RmuC family.</text>
</comment>
<dbReference type="Pfam" id="PF02646">
    <property type="entry name" value="RmuC"/>
    <property type="match status" value="1"/>
</dbReference>
<keyword evidence="5" id="KW-1133">Transmembrane helix</keyword>
<gene>
    <name evidence="6" type="ORF">EDD78_10588</name>
</gene>
<protein>
    <submittedName>
        <fullName evidence="6">DNA recombination protein RmuC</fullName>
    </submittedName>
</protein>
<feature type="transmembrane region" description="Helical" evidence="5">
    <location>
        <begin position="6"/>
        <end position="26"/>
    </location>
</feature>
<keyword evidence="3" id="KW-0175">Coiled coil</keyword>
<dbReference type="Proteomes" id="UP000294682">
    <property type="component" value="Unassembled WGS sequence"/>
</dbReference>
<dbReference type="AlphaFoldDB" id="A0A9X8Y886"/>
<organism evidence="6 7">
    <name type="scientific">Harryflintia acetispora</name>
    <dbReference type="NCBI Taxonomy" id="1849041"/>
    <lineage>
        <taxon>Bacteria</taxon>
        <taxon>Bacillati</taxon>
        <taxon>Bacillota</taxon>
        <taxon>Clostridia</taxon>
        <taxon>Eubacteriales</taxon>
        <taxon>Oscillospiraceae</taxon>
        <taxon>Harryflintia</taxon>
    </lineage>
</organism>
<dbReference type="EMBL" id="SLUK01000005">
    <property type="protein sequence ID" value="TCL43458.1"/>
    <property type="molecule type" value="Genomic_DNA"/>
</dbReference>
<sequence>MTIETILLICLLAVSAAALVVSILALRRGRGDGYSRQLEAGQRELRQELLSSVQGSVQSLGELVAANQRTAAEAQNERLAAFERSLAARQEALQSSLQSLGELIAATQSRTAQLQNDRFGEIDGHLLQKQDALARALALQFHQFEERFGTFSLENAQRLEEIRASVEKRLSYLQEDNNRKLDEMRRLVDEKLQKTLEERVTRSFQLVSEKLQEVYQGLGEMRNLAVGVGDLKKVLSNVKTRGILGEVQLGAILEEILAPGQYARNVATRHDGKNYVEYAVKLPAEDGGHIWLPIDSKFPADAYAELRESYENGTPEQVNAALSVLQSRIKSFAKDIRDKYIDPPYTTEFGIMFLPFEGLYAEVVSRGMVETLQHEYKVNVAGPSTMAALLNSLQMGFRTFAIQQRSGEVWKVLGAVKTEFDKFGGVLLATQKRLEQANHELDQLVGVRTRQIQRTLKDVTSLQEDQAGQVFARLPEEEATAAMAEE</sequence>
<evidence type="ECO:0000256" key="4">
    <source>
        <dbReference type="ARBA" id="ARBA00023172"/>
    </source>
</evidence>
<name>A0A9X8Y886_9FIRM</name>
<evidence type="ECO:0000256" key="2">
    <source>
        <dbReference type="ARBA" id="ARBA00009840"/>
    </source>
</evidence>
<dbReference type="PANTHER" id="PTHR30563">
    <property type="entry name" value="DNA RECOMBINATION PROTEIN RMUC"/>
    <property type="match status" value="1"/>
</dbReference>
<evidence type="ECO:0000256" key="3">
    <source>
        <dbReference type="ARBA" id="ARBA00023054"/>
    </source>
</evidence>